<reference evidence="4" key="1">
    <citation type="journal article" date="2020" name="Stud. Mycol.">
        <title>101 Dothideomycetes genomes: a test case for predicting lifestyles and emergence of pathogens.</title>
        <authorList>
            <person name="Haridas S."/>
            <person name="Albert R."/>
            <person name="Binder M."/>
            <person name="Bloem J."/>
            <person name="Labutti K."/>
            <person name="Salamov A."/>
            <person name="Andreopoulos B."/>
            <person name="Baker S."/>
            <person name="Barry K."/>
            <person name="Bills G."/>
            <person name="Bluhm B."/>
            <person name="Cannon C."/>
            <person name="Castanera R."/>
            <person name="Culley D."/>
            <person name="Daum C."/>
            <person name="Ezra D."/>
            <person name="Gonzalez J."/>
            <person name="Henrissat B."/>
            <person name="Kuo A."/>
            <person name="Liang C."/>
            <person name="Lipzen A."/>
            <person name="Lutzoni F."/>
            <person name="Magnuson J."/>
            <person name="Mondo S."/>
            <person name="Nolan M."/>
            <person name="Ohm R."/>
            <person name="Pangilinan J."/>
            <person name="Park H.-J."/>
            <person name="Ramirez L."/>
            <person name="Alfaro M."/>
            <person name="Sun H."/>
            <person name="Tritt A."/>
            <person name="Yoshinaga Y."/>
            <person name="Zwiers L.-H."/>
            <person name="Turgeon B."/>
            <person name="Goodwin S."/>
            <person name="Spatafora J."/>
            <person name="Crous P."/>
            <person name="Grigoriev I."/>
        </authorList>
    </citation>
    <scope>NUCLEOTIDE SEQUENCE</scope>
    <source>
        <strain evidence="4">Tuck. ex Michener</strain>
    </source>
</reference>
<dbReference type="InterPro" id="IPR036265">
    <property type="entry name" value="HIT-like_sf"/>
</dbReference>
<evidence type="ECO:0000256" key="1">
    <source>
        <dbReference type="SAM" id="MobiDB-lite"/>
    </source>
</evidence>
<keyword evidence="5" id="KW-1185">Reference proteome</keyword>
<sequence>MLASLRGNLNGLVKAKYKAARAAQSLIFSSTELAIIETEASVPFQLRYCPALAKKPQKDASTEDVKDKSKKPDPFDNPDEALLIAQLPEENPSHLLVLNKYPVIPEHFILATKQNKQQTALLERDDLEAMHACLKGWEEASSNSEPKRLFAFFNSGDHSGASQPHRHVQFLPVEEMAGDCETGRWKMLIDIIEDQAPSQGMGYSDLISHPDLPFLHYGQRITPDIDATGLFELYTRLYRAAESAVRLYIEKNPGTLRLHPTEGESNPISYNLGLTTSFMAICPRRKEGETLLRSDGSEIGSVALNGTLLAGTLMVKNEEEWELLKSNKSKFDEILGAVGIPSNARDPKFEYNKI</sequence>
<feature type="region of interest" description="Disordered" evidence="1">
    <location>
        <begin position="57"/>
        <end position="79"/>
    </location>
</feature>
<protein>
    <submittedName>
        <fullName evidence="4">Bis-tetraphosphatase</fullName>
    </submittedName>
</protein>
<dbReference type="Pfam" id="PF09830">
    <property type="entry name" value="ATP_transf"/>
    <property type="match status" value="1"/>
</dbReference>
<dbReference type="SUPFAM" id="SSF54197">
    <property type="entry name" value="HIT-like"/>
    <property type="match status" value="1"/>
</dbReference>
<evidence type="ECO:0000313" key="4">
    <source>
        <dbReference type="EMBL" id="KAF2232945.1"/>
    </source>
</evidence>
<name>A0A6A6H4L3_VIRVR</name>
<evidence type="ECO:0000313" key="5">
    <source>
        <dbReference type="Proteomes" id="UP000800092"/>
    </source>
</evidence>
<dbReference type="InterPro" id="IPR009163">
    <property type="entry name" value="Ap4A_phos1/2"/>
</dbReference>
<feature type="domain" description="ATP adenylyltransferase C-terminal" evidence="2">
    <location>
        <begin position="210"/>
        <end position="341"/>
    </location>
</feature>
<dbReference type="GO" id="GO:0003877">
    <property type="term" value="F:ATP:ADP adenylyltransferase activity"/>
    <property type="evidence" value="ECO:0007669"/>
    <property type="project" value="InterPro"/>
</dbReference>
<dbReference type="OrthoDB" id="10267950at2759"/>
<dbReference type="Pfam" id="PF19327">
    <property type="entry name" value="Ap4A_phos_N"/>
    <property type="match status" value="1"/>
</dbReference>
<evidence type="ECO:0000259" key="2">
    <source>
        <dbReference type="Pfam" id="PF09830"/>
    </source>
</evidence>
<dbReference type="Gene3D" id="3.30.428.70">
    <property type="match status" value="1"/>
</dbReference>
<dbReference type="InterPro" id="IPR045759">
    <property type="entry name" value="Ap4A_phos1/2_N"/>
</dbReference>
<feature type="compositionally biased region" description="Basic and acidic residues" evidence="1">
    <location>
        <begin position="57"/>
        <end position="74"/>
    </location>
</feature>
<dbReference type="GO" id="GO:0005524">
    <property type="term" value="F:ATP binding"/>
    <property type="evidence" value="ECO:0007669"/>
    <property type="project" value="InterPro"/>
</dbReference>
<dbReference type="PANTHER" id="PTHR38420:SF3">
    <property type="entry name" value="5',5'''-P-1,P-4-TETRAPHOSPHATE PHOSPHORYLASE 2"/>
    <property type="match status" value="1"/>
</dbReference>
<evidence type="ECO:0000259" key="3">
    <source>
        <dbReference type="Pfam" id="PF19327"/>
    </source>
</evidence>
<feature type="domain" description="Ap4A phosphorylase 1/2 N-terminal" evidence="3">
    <location>
        <begin position="7"/>
        <end position="174"/>
    </location>
</feature>
<dbReference type="InterPro" id="IPR043171">
    <property type="entry name" value="Ap4A_phos1/2-like"/>
</dbReference>
<accession>A0A6A6H4L3</accession>
<dbReference type="AlphaFoldDB" id="A0A6A6H4L3"/>
<dbReference type="PANTHER" id="PTHR38420">
    <property type="entry name" value="AP-4-A PHOSPHORYLASE II"/>
    <property type="match status" value="1"/>
</dbReference>
<organism evidence="4 5">
    <name type="scientific">Viridothelium virens</name>
    <name type="common">Speckled blister lichen</name>
    <name type="synonym">Trypethelium virens</name>
    <dbReference type="NCBI Taxonomy" id="1048519"/>
    <lineage>
        <taxon>Eukaryota</taxon>
        <taxon>Fungi</taxon>
        <taxon>Dikarya</taxon>
        <taxon>Ascomycota</taxon>
        <taxon>Pezizomycotina</taxon>
        <taxon>Dothideomycetes</taxon>
        <taxon>Dothideomycetes incertae sedis</taxon>
        <taxon>Trypetheliales</taxon>
        <taxon>Trypetheliaceae</taxon>
        <taxon>Viridothelium</taxon>
    </lineage>
</organism>
<gene>
    <name evidence="4" type="ORF">EV356DRAFT_487795</name>
</gene>
<dbReference type="InterPro" id="IPR019200">
    <property type="entry name" value="ATP_adenylylTrfase_C"/>
</dbReference>
<dbReference type="EMBL" id="ML991811">
    <property type="protein sequence ID" value="KAF2232945.1"/>
    <property type="molecule type" value="Genomic_DNA"/>
</dbReference>
<proteinExistence type="predicted"/>
<dbReference type="GO" id="GO:0009117">
    <property type="term" value="P:nucleotide metabolic process"/>
    <property type="evidence" value="ECO:0007669"/>
    <property type="project" value="InterPro"/>
</dbReference>
<dbReference type="Proteomes" id="UP000800092">
    <property type="component" value="Unassembled WGS sequence"/>
</dbReference>